<reference evidence="2" key="1">
    <citation type="submission" date="2021-09" db="EMBL/GenBank/DDBJ databases">
        <authorList>
            <person name="Martin H S."/>
        </authorList>
    </citation>
    <scope>NUCLEOTIDE SEQUENCE</scope>
</reference>
<name>A0A8J2W7P3_9NEOP</name>
<proteinExistence type="predicted"/>
<dbReference type="AlphaFoldDB" id="A0A8J2W7P3"/>
<sequence>MSIILTSVRMRTPTDLNFEAFPLEKDRRQSGYVRETRTEILIDRFTSRKTRGRDDVTSYPPMTARGKGATR</sequence>
<accession>A0A8J2W7P3</accession>
<feature type="region of interest" description="Disordered" evidence="1">
    <location>
        <begin position="46"/>
        <end position="71"/>
    </location>
</feature>
<keyword evidence="3" id="KW-1185">Reference proteome</keyword>
<evidence type="ECO:0000313" key="3">
    <source>
        <dbReference type="Proteomes" id="UP000789524"/>
    </source>
</evidence>
<feature type="compositionally biased region" description="Basic and acidic residues" evidence="1">
    <location>
        <begin position="46"/>
        <end position="56"/>
    </location>
</feature>
<evidence type="ECO:0000313" key="2">
    <source>
        <dbReference type="EMBL" id="CAG9571825.1"/>
    </source>
</evidence>
<comment type="caution">
    <text evidence="2">The sequence shown here is derived from an EMBL/GenBank/DDBJ whole genome shotgun (WGS) entry which is preliminary data.</text>
</comment>
<evidence type="ECO:0000256" key="1">
    <source>
        <dbReference type="SAM" id="MobiDB-lite"/>
    </source>
</evidence>
<protein>
    <submittedName>
        <fullName evidence="2">(African queen) hypothetical protein</fullName>
    </submittedName>
</protein>
<dbReference type="EMBL" id="CAKASE010000067">
    <property type="protein sequence ID" value="CAG9571825.1"/>
    <property type="molecule type" value="Genomic_DNA"/>
</dbReference>
<dbReference type="Proteomes" id="UP000789524">
    <property type="component" value="Unassembled WGS sequence"/>
</dbReference>
<organism evidence="2 3">
    <name type="scientific">Danaus chrysippus</name>
    <name type="common">African queen</name>
    <dbReference type="NCBI Taxonomy" id="151541"/>
    <lineage>
        <taxon>Eukaryota</taxon>
        <taxon>Metazoa</taxon>
        <taxon>Ecdysozoa</taxon>
        <taxon>Arthropoda</taxon>
        <taxon>Hexapoda</taxon>
        <taxon>Insecta</taxon>
        <taxon>Pterygota</taxon>
        <taxon>Neoptera</taxon>
        <taxon>Endopterygota</taxon>
        <taxon>Lepidoptera</taxon>
        <taxon>Glossata</taxon>
        <taxon>Ditrysia</taxon>
        <taxon>Papilionoidea</taxon>
        <taxon>Nymphalidae</taxon>
        <taxon>Danainae</taxon>
        <taxon>Danaini</taxon>
        <taxon>Danaina</taxon>
        <taxon>Danaus</taxon>
        <taxon>Anosia</taxon>
    </lineage>
</organism>
<gene>
    <name evidence="2" type="ORF">DCHRY22_LOCUS9912</name>
</gene>